<protein>
    <submittedName>
        <fullName evidence="7">Virus X resistance protein-like, coiled-coil</fullName>
    </submittedName>
</protein>
<keyword evidence="9" id="KW-1185">Reference proteome</keyword>
<proteinExistence type="predicted"/>
<evidence type="ECO:0000313" key="7">
    <source>
        <dbReference type="EMBL" id="KAF5760420.1"/>
    </source>
</evidence>
<keyword evidence="4" id="KW-0067">ATP-binding</keyword>
<reference evidence="7 9" key="1">
    <citation type="journal article" date="2017" name="Nature">
        <title>The sunflower genome provides insights into oil metabolism, flowering and Asterid evolution.</title>
        <authorList>
            <person name="Badouin H."/>
            <person name="Gouzy J."/>
            <person name="Grassa C.J."/>
            <person name="Murat F."/>
            <person name="Staton S.E."/>
            <person name="Cottret L."/>
            <person name="Lelandais-Briere C."/>
            <person name="Owens G.L."/>
            <person name="Carrere S."/>
            <person name="Mayjonade B."/>
            <person name="Legrand L."/>
            <person name="Gill N."/>
            <person name="Kane N.C."/>
            <person name="Bowers J.E."/>
            <person name="Hubner S."/>
            <person name="Bellec A."/>
            <person name="Berard A."/>
            <person name="Berges H."/>
            <person name="Blanchet N."/>
            <person name="Boniface M.C."/>
            <person name="Brunel D."/>
            <person name="Catrice O."/>
            <person name="Chaidir N."/>
            <person name="Claudel C."/>
            <person name="Donnadieu C."/>
            <person name="Faraut T."/>
            <person name="Fievet G."/>
            <person name="Helmstetter N."/>
            <person name="King M."/>
            <person name="Knapp S.J."/>
            <person name="Lai Z."/>
            <person name="Le Paslier M.C."/>
            <person name="Lippi Y."/>
            <person name="Lorenzon L."/>
            <person name="Mandel J.R."/>
            <person name="Marage G."/>
            <person name="Marchand G."/>
            <person name="Marquand E."/>
            <person name="Bret-Mestries E."/>
            <person name="Morien E."/>
            <person name="Nambeesan S."/>
            <person name="Nguyen T."/>
            <person name="Pegot-Espagnet P."/>
            <person name="Pouilly N."/>
            <person name="Raftis F."/>
            <person name="Sallet E."/>
            <person name="Schiex T."/>
            <person name="Thomas J."/>
            <person name="Vandecasteele C."/>
            <person name="Vares D."/>
            <person name="Vear F."/>
            <person name="Vautrin S."/>
            <person name="Crespi M."/>
            <person name="Mangin B."/>
            <person name="Burke J.M."/>
            <person name="Salse J."/>
            <person name="Munos S."/>
            <person name="Vincourt P."/>
            <person name="Rieseberg L.H."/>
            <person name="Langlade N.B."/>
        </authorList>
    </citation>
    <scope>NUCLEOTIDE SEQUENCE [LARGE SCALE GENOMIC DNA]</scope>
    <source>
        <strain evidence="9">cv. SF193</strain>
        <tissue evidence="7">Leaves</tissue>
    </source>
</reference>
<keyword evidence="3" id="KW-0611">Plant defense</keyword>
<dbReference type="PANTHER" id="PTHR19338:SF73">
    <property type="entry name" value="DISEASE RESISTANCE PROTEIN RGA2-LIKE"/>
    <property type="match status" value="1"/>
</dbReference>
<feature type="domain" description="Disease resistance N-terminal" evidence="6">
    <location>
        <begin position="5"/>
        <end position="93"/>
    </location>
</feature>
<evidence type="ECO:0000256" key="4">
    <source>
        <dbReference type="ARBA" id="ARBA00022840"/>
    </source>
</evidence>
<evidence type="ECO:0000256" key="3">
    <source>
        <dbReference type="ARBA" id="ARBA00022821"/>
    </source>
</evidence>
<evidence type="ECO:0000256" key="2">
    <source>
        <dbReference type="ARBA" id="ARBA00022741"/>
    </source>
</evidence>
<evidence type="ECO:0000259" key="6">
    <source>
        <dbReference type="Pfam" id="PF18052"/>
    </source>
</evidence>
<dbReference type="InterPro" id="IPR041118">
    <property type="entry name" value="Rx_N"/>
</dbReference>
<dbReference type="InterPro" id="IPR027417">
    <property type="entry name" value="P-loop_NTPase"/>
</dbReference>
<reference evidence="7" key="3">
    <citation type="submission" date="2020-06" db="EMBL/GenBank/DDBJ databases">
        <title>Helianthus annuus Genome sequencing and assembly Release 2.</title>
        <authorList>
            <person name="Gouzy J."/>
            <person name="Langlade N."/>
            <person name="Munos S."/>
        </authorList>
    </citation>
    <scope>NUCLEOTIDE SEQUENCE</scope>
    <source>
        <tissue evidence="7">Leaves</tissue>
    </source>
</reference>
<keyword evidence="5" id="KW-0175">Coiled coil</keyword>
<sequence>MVETALDFLIGNLKELLLYNANLISTAKVHVESLYNDLGLLKAFVKESSERRSTDVVVEELVKEIRIEVYKVEDVIDTYDTEAFIQKTRSGFAKFTGFADYLSKLRNVRKEIREIRKRVKDIHGNKQFLGDFSNRTEETITRSLPSVEQENVVGFDEESKRVVGWLNSKTEALEVISIMGMGGLGKITSTITRSLQVSRSFLGLCFTSF</sequence>
<dbReference type="InterPro" id="IPR038005">
    <property type="entry name" value="RX-like_CC"/>
</dbReference>
<evidence type="ECO:0000313" key="9">
    <source>
        <dbReference type="Proteomes" id="UP000215914"/>
    </source>
</evidence>
<dbReference type="AlphaFoldDB" id="A0A251S055"/>
<dbReference type="GO" id="GO:0006952">
    <property type="term" value="P:defense response"/>
    <property type="evidence" value="ECO:0007669"/>
    <property type="project" value="UniProtKB-KW"/>
</dbReference>
<feature type="coiled-coil region" evidence="5">
    <location>
        <begin position="98"/>
        <end position="125"/>
    </location>
</feature>
<dbReference type="Gene3D" id="1.20.5.4130">
    <property type="match status" value="1"/>
</dbReference>
<keyword evidence="1" id="KW-0677">Repeat</keyword>
<evidence type="ECO:0000256" key="1">
    <source>
        <dbReference type="ARBA" id="ARBA00022737"/>
    </source>
</evidence>
<organism evidence="8 9">
    <name type="scientific">Helianthus annuus</name>
    <name type="common">Common sunflower</name>
    <dbReference type="NCBI Taxonomy" id="4232"/>
    <lineage>
        <taxon>Eukaryota</taxon>
        <taxon>Viridiplantae</taxon>
        <taxon>Streptophyta</taxon>
        <taxon>Embryophyta</taxon>
        <taxon>Tracheophyta</taxon>
        <taxon>Spermatophyta</taxon>
        <taxon>Magnoliopsida</taxon>
        <taxon>eudicotyledons</taxon>
        <taxon>Gunneridae</taxon>
        <taxon>Pentapetalae</taxon>
        <taxon>asterids</taxon>
        <taxon>campanulids</taxon>
        <taxon>Asterales</taxon>
        <taxon>Asteraceae</taxon>
        <taxon>Asteroideae</taxon>
        <taxon>Heliantheae alliance</taxon>
        <taxon>Heliantheae</taxon>
        <taxon>Helianthus</taxon>
    </lineage>
</organism>
<evidence type="ECO:0000313" key="8">
    <source>
        <dbReference type="EMBL" id="OTF91843.1"/>
    </source>
</evidence>
<accession>A0A251S055</accession>
<dbReference type="Pfam" id="PF18052">
    <property type="entry name" value="Rx_N"/>
    <property type="match status" value="1"/>
</dbReference>
<evidence type="ECO:0000256" key="5">
    <source>
        <dbReference type="SAM" id="Coils"/>
    </source>
</evidence>
<dbReference type="GO" id="GO:0005524">
    <property type="term" value="F:ATP binding"/>
    <property type="evidence" value="ECO:0007669"/>
    <property type="project" value="UniProtKB-KW"/>
</dbReference>
<reference evidence="8" key="2">
    <citation type="submission" date="2017-02" db="EMBL/GenBank/DDBJ databases">
        <title>Sunflower complete genome.</title>
        <authorList>
            <person name="Langlade N."/>
            <person name="Munos S."/>
        </authorList>
    </citation>
    <scope>NUCLEOTIDE SEQUENCE [LARGE SCALE GENOMIC DNA]</scope>
    <source>
        <tissue evidence="8">Leaves</tissue>
    </source>
</reference>
<dbReference type="EMBL" id="CM007905">
    <property type="protein sequence ID" value="OTF91843.1"/>
    <property type="molecule type" value="Genomic_DNA"/>
</dbReference>
<dbReference type="Proteomes" id="UP000215914">
    <property type="component" value="Chromosome 16"/>
</dbReference>
<dbReference type="Gene3D" id="3.40.50.300">
    <property type="entry name" value="P-loop containing nucleotide triphosphate hydrolases"/>
    <property type="match status" value="1"/>
</dbReference>
<dbReference type="InParanoid" id="A0A251S055"/>
<dbReference type="OMA" id="CNRTRIK"/>
<keyword evidence="2" id="KW-0547">Nucleotide-binding</keyword>
<dbReference type="PANTHER" id="PTHR19338">
    <property type="entry name" value="TRANSLOCASE OF INNER MITOCHONDRIAL MEMBRANE 13 HOMOLOG"/>
    <property type="match status" value="1"/>
</dbReference>
<gene>
    <name evidence="8" type="ORF">HannXRQ_Chr16g0515381</name>
    <name evidence="7" type="ORF">HanXRQr2_Chr16g0753291</name>
</gene>
<dbReference type="Gramene" id="mRNA:HanXRQr2_Chr16g0753291">
    <property type="protein sequence ID" value="CDS:HanXRQr2_Chr16g0753291.1"/>
    <property type="gene ID" value="HanXRQr2_Chr16g0753291"/>
</dbReference>
<name>A0A251S055_HELAN</name>
<dbReference type="EMBL" id="MNCJ02000331">
    <property type="protein sequence ID" value="KAF5760420.1"/>
    <property type="molecule type" value="Genomic_DNA"/>
</dbReference>
<dbReference type="CDD" id="cd14798">
    <property type="entry name" value="RX-CC_like"/>
    <property type="match status" value="1"/>
</dbReference>